<reference evidence="5" key="2">
    <citation type="journal article" date="2021" name="PeerJ">
        <title>Extensive microbial diversity within the chicken gut microbiome revealed by metagenomics and culture.</title>
        <authorList>
            <person name="Gilroy R."/>
            <person name="Ravi A."/>
            <person name="Getino M."/>
            <person name="Pursley I."/>
            <person name="Horton D.L."/>
            <person name="Alikhan N.F."/>
            <person name="Baker D."/>
            <person name="Gharbi K."/>
            <person name="Hall N."/>
            <person name="Watson M."/>
            <person name="Adriaenssens E.M."/>
            <person name="Foster-Nyarko E."/>
            <person name="Jarju S."/>
            <person name="Secka A."/>
            <person name="Antonio M."/>
            <person name="Oren A."/>
            <person name="Chaudhuri R.R."/>
            <person name="La Ragione R."/>
            <person name="Hildebrand F."/>
            <person name="Pallen M.J."/>
        </authorList>
    </citation>
    <scope>NUCLEOTIDE SEQUENCE</scope>
    <source>
        <strain evidence="5">10532</strain>
    </source>
</reference>
<gene>
    <name evidence="5" type="ORF">IAA81_08095</name>
</gene>
<keyword evidence="2 3" id="KW-0802">TPR repeat</keyword>
<dbReference type="SUPFAM" id="SSF48452">
    <property type="entry name" value="TPR-like"/>
    <property type="match status" value="1"/>
</dbReference>
<dbReference type="SMART" id="SM00028">
    <property type="entry name" value="TPR"/>
    <property type="match status" value="4"/>
</dbReference>
<dbReference type="PROSITE" id="PS50005">
    <property type="entry name" value="TPR"/>
    <property type="match status" value="1"/>
</dbReference>
<evidence type="ECO:0000313" key="5">
    <source>
        <dbReference type="EMBL" id="MBO8458172.1"/>
    </source>
</evidence>
<name>A0A9D9HQM3_9SPIR</name>
<protein>
    <submittedName>
        <fullName evidence="5">Tetratricopeptide repeat protein</fullName>
    </submittedName>
</protein>
<organism evidence="5 6">
    <name type="scientific">Candidatus Gallitreponema excrementavium</name>
    <dbReference type="NCBI Taxonomy" id="2840840"/>
    <lineage>
        <taxon>Bacteria</taxon>
        <taxon>Pseudomonadati</taxon>
        <taxon>Spirochaetota</taxon>
        <taxon>Spirochaetia</taxon>
        <taxon>Spirochaetales</taxon>
        <taxon>Candidatus Gallitreponema</taxon>
    </lineage>
</organism>
<dbReference type="PANTHER" id="PTHR44943">
    <property type="entry name" value="CELLULOSE SYNTHASE OPERON PROTEIN C"/>
    <property type="match status" value="1"/>
</dbReference>
<evidence type="ECO:0000256" key="2">
    <source>
        <dbReference type="ARBA" id="ARBA00022803"/>
    </source>
</evidence>
<dbReference type="EMBL" id="JADIMM010000092">
    <property type="protein sequence ID" value="MBO8458172.1"/>
    <property type="molecule type" value="Genomic_DNA"/>
</dbReference>
<feature type="repeat" description="TPR" evidence="3">
    <location>
        <begin position="176"/>
        <end position="209"/>
    </location>
</feature>
<dbReference type="InterPro" id="IPR019734">
    <property type="entry name" value="TPR_rpt"/>
</dbReference>
<keyword evidence="1" id="KW-0677">Repeat</keyword>
<accession>A0A9D9HQM3</accession>
<dbReference type="Gene3D" id="1.25.40.10">
    <property type="entry name" value="Tetratricopeptide repeat domain"/>
    <property type="match status" value="2"/>
</dbReference>
<evidence type="ECO:0000313" key="6">
    <source>
        <dbReference type="Proteomes" id="UP000823638"/>
    </source>
</evidence>
<evidence type="ECO:0000256" key="3">
    <source>
        <dbReference type="PROSITE-ProRule" id="PRU00339"/>
    </source>
</evidence>
<reference evidence="5" key="1">
    <citation type="submission" date="2020-10" db="EMBL/GenBank/DDBJ databases">
        <authorList>
            <person name="Gilroy R."/>
        </authorList>
    </citation>
    <scope>NUCLEOTIDE SEQUENCE</scope>
    <source>
        <strain evidence="5">10532</strain>
    </source>
</reference>
<feature type="chain" id="PRO_5039624091" evidence="4">
    <location>
        <begin position="23"/>
        <end position="220"/>
    </location>
</feature>
<evidence type="ECO:0000256" key="4">
    <source>
        <dbReference type="SAM" id="SignalP"/>
    </source>
</evidence>
<evidence type="ECO:0000256" key="1">
    <source>
        <dbReference type="ARBA" id="ARBA00022737"/>
    </source>
</evidence>
<keyword evidence="4" id="KW-0732">Signal</keyword>
<sequence length="220" mass="25272">MKTAKFALPILILLSLTAGIFAQTTEKPDALLLYRRGRDLEAVGRTQEADQLYNQSIEICKQELVANPRNLDSYTVMVWSLLRIDEYAQVVSYGQEALKINANDYRIIEALGEAYFYLNNFSESLRMMEKYIDSMPTGERISIAYFFVGEIYRNQKKYNKADIAYTAATYHEKNLPLWWFRMGQVREQAGDKAGANAAYQQALRLNPSYREAQQGVSRTS</sequence>
<dbReference type="Proteomes" id="UP000823638">
    <property type="component" value="Unassembled WGS sequence"/>
</dbReference>
<dbReference type="InterPro" id="IPR013105">
    <property type="entry name" value="TPR_2"/>
</dbReference>
<feature type="signal peptide" evidence="4">
    <location>
        <begin position="1"/>
        <end position="22"/>
    </location>
</feature>
<dbReference type="InterPro" id="IPR011990">
    <property type="entry name" value="TPR-like_helical_dom_sf"/>
</dbReference>
<dbReference type="InterPro" id="IPR051685">
    <property type="entry name" value="Ycf3/AcsC/BcsC/TPR_MFPF"/>
</dbReference>
<dbReference type="Pfam" id="PF13181">
    <property type="entry name" value="TPR_8"/>
    <property type="match status" value="1"/>
</dbReference>
<proteinExistence type="predicted"/>
<dbReference type="PANTHER" id="PTHR44943:SF8">
    <property type="entry name" value="TPR REPEAT-CONTAINING PROTEIN MJ0263"/>
    <property type="match status" value="1"/>
</dbReference>
<dbReference type="Pfam" id="PF07719">
    <property type="entry name" value="TPR_2"/>
    <property type="match status" value="1"/>
</dbReference>
<comment type="caution">
    <text evidence="5">The sequence shown here is derived from an EMBL/GenBank/DDBJ whole genome shotgun (WGS) entry which is preliminary data.</text>
</comment>
<dbReference type="AlphaFoldDB" id="A0A9D9HQM3"/>